<keyword evidence="5" id="KW-1185">Reference proteome</keyword>
<evidence type="ECO:0000313" key="4">
    <source>
        <dbReference type="EMBL" id="KAG2638482.1"/>
    </source>
</evidence>
<evidence type="ECO:0000259" key="3">
    <source>
        <dbReference type="PROSITE" id="PS50846"/>
    </source>
</evidence>
<comment type="caution">
    <text evidence="4">The sequence shown here is derived from an EMBL/GenBank/DDBJ whole genome shotgun (WGS) entry which is preliminary data.</text>
</comment>
<accession>A0A8T0VQM1</accession>
<dbReference type="PANTHER" id="PTHR22814:SF353">
    <property type="entry name" value="DOMAIN-CONTAINING PROTEIN, PUTATIVE, EXPRESSED-RELATED"/>
    <property type="match status" value="1"/>
</dbReference>
<dbReference type="Proteomes" id="UP000823388">
    <property type="component" value="Chromosome 2N"/>
</dbReference>
<dbReference type="InterPro" id="IPR036163">
    <property type="entry name" value="HMA_dom_sf"/>
</dbReference>
<dbReference type="EMBL" id="CM029040">
    <property type="protein sequence ID" value="KAG2638482.1"/>
    <property type="molecule type" value="Genomic_DNA"/>
</dbReference>
<protein>
    <recommendedName>
        <fullName evidence="3">HMA domain-containing protein</fullName>
    </recommendedName>
</protein>
<organism evidence="4 5">
    <name type="scientific">Panicum virgatum</name>
    <name type="common">Blackwell switchgrass</name>
    <dbReference type="NCBI Taxonomy" id="38727"/>
    <lineage>
        <taxon>Eukaryota</taxon>
        <taxon>Viridiplantae</taxon>
        <taxon>Streptophyta</taxon>
        <taxon>Embryophyta</taxon>
        <taxon>Tracheophyta</taxon>
        <taxon>Spermatophyta</taxon>
        <taxon>Magnoliopsida</taxon>
        <taxon>Liliopsida</taxon>
        <taxon>Poales</taxon>
        <taxon>Poaceae</taxon>
        <taxon>PACMAD clade</taxon>
        <taxon>Panicoideae</taxon>
        <taxon>Panicodae</taxon>
        <taxon>Paniceae</taxon>
        <taxon>Panicinae</taxon>
        <taxon>Panicum</taxon>
        <taxon>Panicum sect. Hiantes</taxon>
    </lineage>
</organism>
<evidence type="ECO:0000313" key="5">
    <source>
        <dbReference type="Proteomes" id="UP000823388"/>
    </source>
</evidence>
<dbReference type="CDD" id="cd00371">
    <property type="entry name" value="HMA"/>
    <property type="match status" value="1"/>
</dbReference>
<reference evidence="4" key="1">
    <citation type="submission" date="2020-05" db="EMBL/GenBank/DDBJ databases">
        <title>WGS assembly of Panicum virgatum.</title>
        <authorList>
            <person name="Lovell J.T."/>
            <person name="Jenkins J."/>
            <person name="Shu S."/>
            <person name="Juenger T.E."/>
            <person name="Schmutz J."/>
        </authorList>
    </citation>
    <scope>NUCLEOTIDE SEQUENCE</scope>
    <source>
        <strain evidence="4">AP13</strain>
    </source>
</reference>
<feature type="domain" description="HMA" evidence="3">
    <location>
        <begin position="1"/>
        <end position="55"/>
    </location>
</feature>
<evidence type="ECO:0000256" key="1">
    <source>
        <dbReference type="ARBA" id="ARBA00022723"/>
    </source>
</evidence>
<dbReference type="SUPFAM" id="SSF55008">
    <property type="entry name" value="HMA, heavy metal-associated domain"/>
    <property type="match status" value="1"/>
</dbReference>
<dbReference type="PROSITE" id="PS50846">
    <property type="entry name" value="HMA_2"/>
    <property type="match status" value="1"/>
</dbReference>
<name>A0A8T0VQM1_PANVG</name>
<dbReference type="PANTHER" id="PTHR22814">
    <property type="entry name" value="COPPER TRANSPORT PROTEIN ATOX1-RELATED"/>
    <property type="match status" value="1"/>
</dbReference>
<keyword evidence="1" id="KW-0479">Metal-binding</keyword>
<sequence>MDCEGCELKVKSALSSMKGVESVEINRKQQKVTVVGYVEAGKVLKKAQSTGKKAEIWPYVPYSLVSQPYVAGTYDKRAPPGYVRSAEPGYAPSVQQQQLGRPHDHLTDMFNDENPNSCSVM</sequence>
<dbReference type="GO" id="GO:0046872">
    <property type="term" value="F:metal ion binding"/>
    <property type="evidence" value="ECO:0007669"/>
    <property type="project" value="UniProtKB-KW"/>
</dbReference>
<proteinExistence type="predicted"/>
<dbReference type="OrthoDB" id="689350at2759"/>
<evidence type="ECO:0000256" key="2">
    <source>
        <dbReference type="SAM" id="MobiDB-lite"/>
    </source>
</evidence>
<dbReference type="AlphaFoldDB" id="A0A8T0VQM1"/>
<dbReference type="Pfam" id="PF00403">
    <property type="entry name" value="HMA"/>
    <property type="match status" value="1"/>
</dbReference>
<dbReference type="InterPro" id="IPR006121">
    <property type="entry name" value="HMA_dom"/>
</dbReference>
<gene>
    <name evidence="4" type="ORF">PVAP13_2NG597900</name>
</gene>
<feature type="region of interest" description="Disordered" evidence="2">
    <location>
        <begin position="81"/>
        <end position="121"/>
    </location>
</feature>
<dbReference type="Gene3D" id="3.30.70.100">
    <property type="match status" value="1"/>
</dbReference>